<dbReference type="Gene3D" id="3.60.10.10">
    <property type="entry name" value="Endonuclease/exonuclease/phosphatase"/>
    <property type="match status" value="1"/>
</dbReference>
<dbReference type="AlphaFoldDB" id="A0A183P7N1"/>
<reference evidence="1 2" key="1">
    <citation type="submission" date="2018-11" db="EMBL/GenBank/DDBJ databases">
        <authorList>
            <consortium name="Pathogen Informatics"/>
        </authorList>
    </citation>
    <scope>NUCLEOTIDE SEQUENCE [LARGE SCALE GENOMIC DNA]</scope>
    <source>
        <strain>Denwood</strain>
        <strain evidence="2">Zambia</strain>
    </source>
</reference>
<protein>
    <submittedName>
        <fullName evidence="1">Uncharacterized protein</fullName>
    </submittedName>
</protein>
<dbReference type="Proteomes" id="UP000269396">
    <property type="component" value="Unassembled WGS sequence"/>
</dbReference>
<evidence type="ECO:0000313" key="1">
    <source>
        <dbReference type="EMBL" id="VDP54178.1"/>
    </source>
</evidence>
<name>A0A183P7N1_9TREM</name>
<dbReference type="STRING" id="31246.A0A183P7N1"/>
<proteinExistence type="predicted"/>
<dbReference type="InterPro" id="IPR036691">
    <property type="entry name" value="Endo/exonu/phosph_ase_sf"/>
</dbReference>
<dbReference type="SUPFAM" id="SSF56219">
    <property type="entry name" value="DNase I-like"/>
    <property type="match status" value="1"/>
</dbReference>
<keyword evidence="2" id="KW-1185">Reference proteome</keyword>
<organism evidence="1 2">
    <name type="scientific">Schistosoma mattheei</name>
    <dbReference type="NCBI Taxonomy" id="31246"/>
    <lineage>
        <taxon>Eukaryota</taxon>
        <taxon>Metazoa</taxon>
        <taxon>Spiralia</taxon>
        <taxon>Lophotrochozoa</taxon>
        <taxon>Platyhelminthes</taxon>
        <taxon>Trematoda</taxon>
        <taxon>Digenea</taxon>
        <taxon>Strigeidida</taxon>
        <taxon>Schistosomatoidea</taxon>
        <taxon>Schistosomatidae</taxon>
        <taxon>Schistosoma</taxon>
    </lineage>
</organism>
<accession>A0A183P7N1</accession>
<sequence>MLPYSGHQGKNAPHTQTVAPVLSKEARNELIECESHEPRISKASFKTKEGITMNAILSYAPTNDSNDDNKDQFYKKLQSIIAECQRKDLTILMGDLNAKVEMDNTEYEDIMG</sequence>
<gene>
    <name evidence="1" type="ORF">SMTD_LOCUS10367</name>
</gene>
<evidence type="ECO:0000313" key="2">
    <source>
        <dbReference type="Proteomes" id="UP000269396"/>
    </source>
</evidence>
<dbReference type="EMBL" id="UZAL01030509">
    <property type="protein sequence ID" value="VDP54178.1"/>
    <property type="molecule type" value="Genomic_DNA"/>
</dbReference>